<evidence type="ECO:0000256" key="11">
    <source>
        <dbReference type="RuleBase" id="RU003357"/>
    </source>
</evidence>
<dbReference type="GO" id="GO:0038023">
    <property type="term" value="F:signaling receptor activity"/>
    <property type="evidence" value="ECO:0007669"/>
    <property type="project" value="InterPro"/>
</dbReference>
<dbReference type="InterPro" id="IPR036942">
    <property type="entry name" value="Beta-barrel_TonB_sf"/>
</dbReference>
<dbReference type="OrthoDB" id="174652at2"/>
<dbReference type="PANTHER" id="PTHR32552:SF74">
    <property type="entry name" value="HYDROXAMATE SIDEROPHORE RECEPTOR FHUE"/>
    <property type="match status" value="1"/>
</dbReference>
<evidence type="ECO:0000256" key="12">
    <source>
        <dbReference type="SAM" id="SignalP"/>
    </source>
</evidence>
<dbReference type="GeneID" id="99686476"/>
<evidence type="ECO:0000256" key="8">
    <source>
        <dbReference type="ARBA" id="ARBA00023170"/>
    </source>
</evidence>
<dbReference type="CDD" id="cd01347">
    <property type="entry name" value="ligand_gated_channel"/>
    <property type="match status" value="1"/>
</dbReference>
<evidence type="ECO:0000256" key="4">
    <source>
        <dbReference type="ARBA" id="ARBA00022452"/>
    </source>
</evidence>
<comment type="subcellular location">
    <subcellularLocation>
        <location evidence="1 10">Cell outer membrane</location>
        <topology evidence="1 10">Multi-pass membrane protein</topology>
    </subcellularLocation>
</comment>
<dbReference type="Gene3D" id="2.40.170.20">
    <property type="entry name" value="TonB-dependent receptor, beta-barrel domain"/>
    <property type="match status" value="1"/>
</dbReference>
<dbReference type="PROSITE" id="PS52016">
    <property type="entry name" value="TONB_DEPENDENT_REC_3"/>
    <property type="match status" value="1"/>
</dbReference>
<evidence type="ECO:0000259" key="13">
    <source>
        <dbReference type="Pfam" id="PF00593"/>
    </source>
</evidence>
<sequence length="721" mass="78519">MHRSTVSSRPARRAVAPVPFAVALLTLAARAALAQSAPVAVLPEILVSAPAEEGYKAATVELGKQVLTPREIAQSVSVLTRRQMDDQDMATMTEAMQQLTGVTVIANDTMNNQYYVRGYTPGVMYDGVSSYNGFTPSHQFDLAVYERIELLRGPAGLLRGSGEPGGVVNLVKKRALAEPAFGADFSVGSWNTLRATADATGALNAAKTLRGRAVVSRENRDYFYDHTHGDKWLAMGVLEWDLAPGTTLSISQTGQDHDVRAPWSGLPASSEADAQGHYPLLDVPRSSFNAPDWGRMSYHTDETAGWIEQRLAGGWKLKLALNQRKQRQYYKYAYTASGVDPLAGTLDYASFRGDYHYTREGLDFSASGPFELFGRRHEALFGASAERYLSSGVSGRGPSWTGVVFGELDALAEPDIAYTSGSESLTHQRGLLAQARWSLAEPLTLVTGLRVTDFAQRSRKIAPSPATDWVDGAEADGEPSSNLGLVWALDERWTLYASRGDIFVPQTQQKLDGGTLDPRVGRQAEAGAKAELYGGRLGLSFAYFDIRDTGRAYADPDSPADTPYYLNAGKVQSKGWEAEASGSPLAGLELSAGYTRVTTRYLKDSANTGLVYAIATPKHQLKLWGHYRFAADTSLRGWQAGLGLQAQSAVQSSRGWRDEVVTGGWAVLNARLGYEISPHWQASLLVGNVFDRKYYASVGTPNIYNFYGEPRSLQLSLKARY</sequence>
<gene>
    <name evidence="15" type="ORF">EV684_11939</name>
</gene>
<keyword evidence="9 10" id="KW-0998">Cell outer membrane</keyword>
<dbReference type="SUPFAM" id="SSF56935">
    <property type="entry name" value="Porins"/>
    <property type="match status" value="1"/>
</dbReference>
<dbReference type="InterPro" id="IPR012910">
    <property type="entry name" value="Plug_dom"/>
</dbReference>
<accession>A0A4R2LWJ0</accession>
<evidence type="ECO:0000256" key="10">
    <source>
        <dbReference type="PROSITE-ProRule" id="PRU01360"/>
    </source>
</evidence>
<evidence type="ECO:0000256" key="7">
    <source>
        <dbReference type="ARBA" id="ARBA00023136"/>
    </source>
</evidence>
<dbReference type="InterPro" id="IPR010105">
    <property type="entry name" value="TonB_sidphr_rcpt"/>
</dbReference>
<dbReference type="Pfam" id="PF07715">
    <property type="entry name" value="Plug"/>
    <property type="match status" value="1"/>
</dbReference>
<organism evidence="15 16">
    <name type="scientific">Rubrivivax gelatinosus</name>
    <name type="common">Rhodocyclus gelatinosus</name>
    <name type="synonym">Rhodopseudomonas gelatinosa</name>
    <dbReference type="NCBI Taxonomy" id="28068"/>
    <lineage>
        <taxon>Bacteria</taxon>
        <taxon>Pseudomonadati</taxon>
        <taxon>Pseudomonadota</taxon>
        <taxon>Betaproteobacteria</taxon>
        <taxon>Burkholderiales</taxon>
        <taxon>Sphaerotilaceae</taxon>
        <taxon>Rubrivivax</taxon>
    </lineage>
</organism>
<dbReference type="InterPro" id="IPR039426">
    <property type="entry name" value="TonB-dep_rcpt-like"/>
</dbReference>
<dbReference type="Gene3D" id="2.170.130.10">
    <property type="entry name" value="TonB-dependent receptor, plug domain"/>
    <property type="match status" value="1"/>
</dbReference>
<keyword evidence="6 11" id="KW-0798">TonB box</keyword>
<evidence type="ECO:0000256" key="5">
    <source>
        <dbReference type="ARBA" id="ARBA00022692"/>
    </source>
</evidence>
<feature type="domain" description="TonB-dependent receptor plug" evidence="14">
    <location>
        <begin position="69"/>
        <end position="167"/>
    </location>
</feature>
<keyword evidence="3 10" id="KW-0813">Transport</keyword>
<dbReference type="InterPro" id="IPR000531">
    <property type="entry name" value="Beta-barrel_TonB"/>
</dbReference>
<evidence type="ECO:0000256" key="2">
    <source>
        <dbReference type="ARBA" id="ARBA00009810"/>
    </source>
</evidence>
<keyword evidence="5 10" id="KW-0812">Transmembrane</keyword>
<evidence type="ECO:0000256" key="1">
    <source>
        <dbReference type="ARBA" id="ARBA00004571"/>
    </source>
</evidence>
<reference evidence="15 16" key="1">
    <citation type="submission" date="2019-03" db="EMBL/GenBank/DDBJ databases">
        <title>Genomic Encyclopedia of Type Strains, Phase IV (KMG-IV): sequencing the most valuable type-strain genomes for metagenomic binning, comparative biology and taxonomic classification.</title>
        <authorList>
            <person name="Goeker M."/>
        </authorList>
    </citation>
    <scope>NUCLEOTIDE SEQUENCE [LARGE SCALE GENOMIC DNA]</scope>
    <source>
        <strain evidence="15 16">DSM 1709</strain>
    </source>
</reference>
<dbReference type="GO" id="GO:0009279">
    <property type="term" value="C:cell outer membrane"/>
    <property type="evidence" value="ECO:0007669"/>
    <property type="project" value="UniProtKB-SubCell"/>
</dbReference>
<dbReference type="PANTHER" id="PTHR32552">
    <property type="entry name" value="FERRICHROME IRON RECEPTOR-RELATED"/>
    <property type="match status" value="1"/>
</dbReference>
<evidence type="ECO:0000313" key="16">
    <source>
        <dbReference type="Proteomes" id="UP000295106"/>
    </source>
</evidence>
<keyword evidence="4 10" id="KW-1134">Transmembrane beta strand</keyword>
<dbReference type="GO" id="GO:0015344">
    <property type="term" value="F:siderophore uptake transmembrane transporter activity"/>
    <property type="evidence" value="ECO:0007669"/>
    <property type="project" value="TreeGrafter"/>
</dbReference>
<keyword evidence="8 15" id="KW-0675">Receptor</keyword>
<evidence type="ECO:0000256" key="9">
    <source>
        <dbReference type="ARBA" id="ARBA00023237"/>
    </source>
</evidence>
<evidence type="ECO:0000259" key="14">
    <source>
        <dbReference type="Pfam" id="PF07715"/>
    </source>
</evidence>
<proteinExistence type="inferred from homology"/>
<dbReference type="Proteomes" id="UP000295106">
    <property type="component" value="Unassembled WGS sequence"/>
</dbReference>
<evidence type="ECO:0000256" key="6">
    <source>
        <dbReference type="ARBA" id="ARBA00023077"/>
    </source>
</evidence>
<dbReference type="NCBIfam" id="TIGR01783">
    <property type="entry name" value="TonB-siderophor"/>
    <property type="match status" value="1"/>
</dbReference>
<keyword evidence="12" id="KW-0732">Signal</keyword>
<evidence type="ECO:0000256" key="3">
    <source>
        <dbReference type="ARBA" id="ARBA00022448"/>
    </source>
</evidence>
<dbReference type="EMBL" id="SLXD01000019">
    <property type="protein sequence ID" value="TCO98010.1"/>
    <property type="molecule type" value="Genomic_DNA"/>
</dbReference>
<feature type="domain" description="TonB-dependent receptor-like beta-barrel" evidence="13">
    <location>
        <begin position="288"/>
        <end position="688"/>
    </location>
</feature>
<dbReference type="RefSeq" id="WP_132649555.1">
    <property type="nucleotide sequence ID" value="NZ_CP181386.1"/>
</dbReference>
<feature type="chain" id="PRO_5020698071" evidence="12">
    <location>
        <begin position="32"/>
        <end position="721"/>
    </location>
</feature>
<protein>
    <submittedName>
        <fullName evidence="15">Outer membrane receptor for ferric coprogen and ferric-rhodotorulic acid</fullName>
    </submittedName>
</protein>
<dbReference type="Pfam" id="PF00593">
    <property type="entry name" value="TonB_dep_Rec_b-barrel"/>
    <property type="match status" value="1"/>
</dbReference>
<name>A0A4R2LWJ0_RUBGE</name>
<dbReference type="InterPro" id="IPR037066">
    <property type="entry name" value="Plug_dom_sf"/>
</dbReference>
<dbReference type="AlphaFoldDB" id="A0A4R2LWJ0"/>
<comment type="similarity">
    <text evidence="2 10 11">Belongs to the TonB-dependent receptor family.</text>
</comment>
<keyword evidence="7 10" id="KW-0472">Membrane</keyword>
<feature type="signal peptide" evidence="12">
    <location>
        <begin position="1"/>
        <end position="31"/>
    </location>
</feature>
<evidence type="ECO:0000313" key="15">
    <source>
        <dbReference type="EMBL" id="TCO98010.1"/>
    </source>
</evidence>
<comment type="caution">
    <text evidence="15">The sequence shown here is derived from an EMBL/GenBank/DDBJ whole genome shotgun (WGS) entry which is preliminary data.</text>
</comment>
<dbReference type="GO" id="GO:0015891">
    <property type="term" value="P:siderophore transport"/>
    <property type="evidence" value="ECO:0007669"/>
    <property type="project" value="InterPro"/>
</dbReference>